<evidence type="ECO:0000313" key="1">
    <source>
        <dbReference type="EMBL" id="NNG24318.1"/>
    </source>
</evidence>
<protein>
    <recommendedName>
        <fullName evidence="3">Flagellar protein FliT</fullName>
    </recommendedName>
</protein>
<dbReference type="EMBL" id="JABAIV010000005">
    <property type="protein sequence ID" value="NNG24318.1"/>
    <property type="molecule type" value="Genomic_DNA"/>
</dbReference>
<proteinExistence type="predicted"/>
<accession>A0A7Y2K1E0</accession>
<sequence>MDRTRAIDSLAKALADAGASADWELLARATRELGPQLQVLAATAPWSSAERAALGRLRSAHDGAAGQVAAASGQLQARLDDMRVNKEGWMAYALAGEPDSGNTTT</sequence>
<evidence type="ECO:0008006" key="3">
    <source>
        <dbReference type="Google" id="ProtNLM"/>
    </source>
</evidence>
<reference evidence="1 2" key="1">
    <citation type="submission" date="2020-04" db="EMBL/GenBank/DDBJ databases">
        <title>Massilia sp. nov., a cold adapted bacteria isolated from Arctic soil.</title>
        <authorList>
            <person name="Son J."/>
            <person name="Ka J.-O."/>
        </authorList>
    </citation>
    <scope>NUCLEOTIDE SEQUENCE [LARGE SCALE GENOMIC DNA]</scope>
    <source>
        <strain evidence="1 2">ML15P13</strain>
    </source>
</reference>
<evidence type="ECO:0000313" key="2">
    <source>
        <dbReference type="Proteomes" id="UP000533905"/>
    </source>
</evidence>
<organism evidence="1 2">
    <name type="scientific">Telluria aromaticivorans</name>
    <dbReference type="NCBI Taxonomy" id="2725995"/>
    <lineage>
        <taxon>Bacteria</taxon>
        <taxon>Pseudomonadati</taxon>
        <taxon>Pseudomonadota</taxon>
        <taxon>Betaproteobacteria</taxon>
        <taxon>Burkholderiales</taxon>
        <taxon>Oxalobacteraceae</taxon>
        <taxon>Telluria group</taxon>
        <taxon>Telluria</taxon>
    </lineage>
</organism>
<comment type="caution">
    <text evidence="1">The sequence shown here is derived from an EMBL/GenBank/DDBJ whole genome shotgun (WGS) entry which is preliminary data.</text>
</comment>
<dbReference type="RefSeq" id="WP_171085851.1">
    <property type="nucleotide sequence ID" value="NZ_JABAIV010000005.1"/>
</dbReference>
<dbReference type="Proteomes" id="UP000533905">
    <property type="component" value="Unassembled WGS sequence"/>
</dbReference>
<dbReference type="AlphaFoldDB" id="A0A7Y2K1E0"/>
<gene>
    <name evidence="1" type="ORF">HGB41_15100</name>
</gene>
<name>A0A7Y2K1E0_9BURK</name>
<keyword evidence="2" id="KW-1185">Reference proteome</keyword>